<evidence type="ECO:0000256" key="1">
    <source>
        <dbReference type="SAM" id="Phobius"/>
    </source>
</evidence>
<dbReference type="STRING" id="860235.AOZ06_03520"/>
<keyword evidence="3" id="KW-1185">Reference proteome</keyword>
<keyword evidence="1" id="KW-0472">Membrane</keyword>
<accession>A0A0N9HVJ5</accession>
<dbReference type="EMBL" id="CP012752">
    <property type="protein sequence ID" value="ALG06110.1"/>
    <property type="molecule type" value="Genomic_DNA"/>
</dbReference>
<name>A0A0N9HVJ5_9PSEU</name>
<keyword evidence="1" id="KW-1133">Transmembrane helix</keyword>
<dbReference type="KEGG" id="kphy:AOZ06_03520"/>
<proteinExistence type="predicted"/>
<sequence>MADVPAKHDRITWQEWVGVGAGIAAVVVSFLPWFRLAEPTAAELRAQGSATWIPVWQGNFLAWFPTVLLLAVSVLLLWQRFGKPVQMLSALWLTLAMLALVMILLRWVTLPTTIASGFGLYLGILMAVGSGAAAFLAFREQQAR</sequence>
<feature type="transmembrane region" description="Helical" evidence="1">
    <location>
        <begin position="90"/>
        <end position="108"/>
    </location>
</feature>
<feature type="transmembrane region" description="Helical" evidence="1">
    <location>
        <begin position="16"/>
        <end position="34"/>
    </location>
</feature>
<keyword evidence="1" id="KW-0812">Transmembrane</keyword>
<reference evidence="2 3" key="1">
    <citation type="submission" date="2015-07" db="EMBL/GenBank/DDBJ databases">
        <title>Genome sequencing of Kibdelosporangium phytohabitans.</title>
        <authorList>
            <person name="Qin S."/>
            <person name="Xing K."/>
        </authorList>
    </citation>
    <scope>NUCLEOTIDE SEQUENCE [LARGE SCALE GENOMIC DNA]</scope>
    <source>
        <strain evidence="2 3">KLBMP1111</strain>
    </source>
</reference>
<evidence type="ECO:0000313" key="2">
    <source>
        <dbReference type="EMBL" id="ALG06110.1"/>
    </source>
</evidence>
<dbReference type="AlphaFoldDB" id="A0A0N9HVJ5"/>
<protein>
    <submittedName>
        <fullName evidence="2">Uncharacterized protein</fullName>
    </submittedName>
</protein>
<dbReference type="RefSeq" id="WP_054288086.1">
    <property type="nucleotide sequence ID" value="NZ_CP012752.1"/>
</dbReference>
<feature type="transmembrane region" description="Helical" evidence="1">
    <location>
        <begin position="114"/>
        <end position="138"/>
    </location>
</feature>
<dbReference type="OrthoDB" id="3690118at2"/>
<gene>
    <name evidence="2" type="ORF">AOZ06_03520</name>
</gene>
<dbReference type="Proteomes" id="UP000063699">
    <property type="component" value="Chromosome"/>
</dbReference>
<feature type="transmembrane region" description="Helical" evidence="1">
    <location>
        <begin position="60"/>
        <end position="78"/>
    </location>
</feature>
<evidence type="ECO:0000313" key="3">
    <source>
        <dbReference type="Proteomes" id="UP000063699"/>
    </source>
</evidence>
<organism evidence="2 3">
    <name type="scientific">Kibdelosporangium phytohabitans</name>
    <dbReference type="NCBI Taxonomy" id="860235"/>
    <lineage>
        <taxon>Bacteria</taxon>
        <taxon>Bacillati</taxon>
        <taxon>Actinomycetota</taxon>
        <taxon>Actinomycetes</taxon>
        <taxon>Pseudonocardiales</taxon>
        <taxon>Pseudonocardiaceae</taxon>
        <taxon>Kibdelosporangium</taxon>
    </lineage>
</organism>